<comment type="caution">
    <text evidence="1">The sequence shown here is derived from an EMBL/GenBank/DDBJ whole genome shotgun (WGS) entry which is preliminary data.</text>
</comment>
<protein>
    <submittedName>
        <fullName evidence="1">Tryptophan 2,3-dioxygenase</fullName>
    </submittedName>
</protein>
<name>A0A563EPX6_9PSEU</name>
<dbReference type="GO" id="GO:0019442">
    <property type="term" value="P:L-tryptophan catabolic process to acetyl-CoA"/>
    <property type="evidence" value="ECO:0007669"/>
    <property type="project" value="TreeGrafter"/>
</dbReference>
<dbReference type="PANTHER" id="PTHR10138">
    <property type="entry name" value="TRYPTOPHAN 2,3-DIOXYGENASE"/>
    <property type="match status" value="1"/>
</dbReference>
<keyword evidence="1" id="KW-0223">Dioxygenase</keyword>
<sequence length="234" mass="26629">MKDYARQVLTGEGRDDYARYMRTDALLSLQRGSDEVVHRDELLFQVVHQSTELWLKLACAEVAEAAECIGRDDLEAAIRLLGRAALGVHLVTDQLEMMRHLSPWDFQTIRTVLGHGSGADSPGWRSVQRTSRVVDRAFTDLVERRGVDLAELYRSKVDSDEQRLAEAMIEWDERISLWRVRHYKMATRVIGHQVVGTQGTPVDVLAKLIAHKFFPSLWDVRTELTRTGPMGDTT</sequence>
<gene>
    <name evidence="1" type="ORF">FKR81_26300</name>
</gene>
<dbReference type="GO" id="GO:0004833">
    <property type="term" value="F:L-tryptophan 2,3-dioxygenase activity"/>
    <property type="evidence" value="ECO:0007669"/>
    <property type="project" value="InterPro"/>
</dbReference>
<dbReference type="InterPro" id="IPR004981">
    <property type="entry name" value="Trp_2_3_dOase"/>
</dbReference>
<dbReference type="GO" id="GO:0019441">
    <property type="term" value="P:L-tryptophan catabolic process to kynurenine"/>
    <property type="evidence" value="ECO:0007669"/>
    <property type="project" value="InterPro"/>
</dbReference>
<reference evidence="1 2" key="1">
    <citation type="submission" date="2019-07" db="EMBL/GenBank/DDBJ databases">
        <title>Lentzea xizangensis sp. nov., isolated from Qinghai-Tibetan Plateau Soils.</title>
        <authorList>
            <person name="Huang J."/>
        </authorList>
    </citation>
    <scope>NUCLEOTIDE SEQUENCE [LARGE SCALE GENOMIC DNA]</scope>
    <source>
        <strain evidence="1 2">FXJ1.1311</strain>
    </source>
</reference>
<dbReference type="GO" id="GO:0046872">
    <property type="term" value="F:metal ion binding"/>
    <property type="evidence" value="ECO:0007669"/>
    <property type="project" value="InterPro"/>
</dbReference>
<organism evidence="1 2">
    <name type="scientific">Lentzea tibetensis</name>
    <dbReference type="NCBI Taxonomy" id="2591470"/>
    <lineage>
        <taxon>Bacteria</taxon>
        <taxon>Bacillati</taxon>
        <taxon>Actinomycetota</taxon>
        <taxon>Actinomycetes</taxon>
        <taxon>Pseudonocardiales</taxon>
        <taxon>Pseudonocardiaceae</taxon>
        <taxon>Lentzea</taxon>
    </lineage>
</organism>
<dbReference type="Gene3D" id="1.20.58.480">
    <property type="match status" value="2"/>
</dbReference>
<dbReference type="InterPro" id="IPR037217">
    <property type="entry name" value="Trp/Indoleamine_2_3_dOase-like"/>
</dbReference>
<dbReference type="OrthoDB" id="9776847at2"/>
<keyword evidence="2" id="KW-1185">Reference proteome</keyword>
<dbReference type="PANTHER" id="PTHR10138:SF0">
    <property type="entry name" value="TRYPTOPHAN 2,3-DIOXYGENASE"/>
    <property type="match status" value="1"/>
</dbReference>
<dbReference type="SUPFAM" id="SSF140959">
    <property type="entry name" value="Indolic compounds 2,3-dioxygenase-like"/>
    <property type="match status" value="1"/>
</dbReference>
<keyword evidence="1" id="KW-0560">Oxidoreductase</keyword>
<accession>A0A563EPX6</accession>
<dbReference type="AlphaFoldDB" id="A0A563EPX6"/>
<dbReference type="GO" id="GO:0020037">
    <property type="term" value="F:heme binding"/>
    <property type="evidence" value="ECO:0007669"/>
    <property type="project" value="InterPro"/>
</dbReference>
<evidence type="ECO:0000313" key="2">
    <source>
        <dbReference type="Proteomes" id="UP000316639"/>
    </source>
</evidence>
<proteinExistence type="predicted"/>
<dbReference type="RefSeq" id="WP_146355513.1">
    <property type="nucleotide sequence ID" value="NZ_VOBR01000018.1"/>
</dbReference>
<dbReference type="EMBL" id="VOBR01000018">
    <property type="protein sequence ID" value="TWP48811.1"/>
    <property type="molecule type" value="Genomic_DNA"/>
</dbReference>
<dbReference type="Proteomes" id="UP000316639">
    <property type="component" value="Unassembled WGS sequence"/>
</dbReference>
<dbReference type="Pfam" id="PF03301">
    <property type="entry name" value="Trp_dioxygenase"/>
    <property type="match status" value="1"/>
</dbReference>
<evidence type="ECO:0000313" key="1">
    <source>
        <dbReference type="EMBL" id="TWP48811.1"/>
    </source>
</evidence>